<dbReference type="InterPro" id="IPR002016">
    <property type="entry name" value="Haem_peroxidase"/>
</dbReference>
<evidence type="ECO:0000256" key="4">
    <source>
        <dbReference type="PROSITE-ProRule" id="PRU00803"/>
    </source>
</evidence>
<dbReference type="InParanoid" id="B8LD06"/>
<protein>
    <recommendedName>
        <fullName evidence="6">Plant heme peroxidase family profile domain-containing protein</fullName>
    </recommendedName>
</protein>
<dbReference type="PROSITE" id="PS00435">
    <property type="entry name" value="PEROXIDASE_1"/>
    <property type="match status" value="1"/>
</dbReference>
<dbReference type="InterPro" id="IPR010255">
    <property type="entry name" value="Haem_peroxidase_sf"/>
</dbReference>
<dbReference type="PROSITE" id="PS51470">
    <property type="entry name" value="FG_GAP"/>
    <property type="match status" value="2"/>
</dbReference>
<dbReference type="SUPFAM" id="SSF69318">
    <property type="entry name" value="Integrin alpha N-terminal domain"/>
    <property type="match status" value="3"/>
</dbReference>
<dbReference type="GO" id="GO:0020037">
    <property type="term" value="F:heme binding"/>
    <property type="evidence" value="ECO:0007669"/>
    <property type="project" value="InterPro"/>
</dbReference>
<reference evidence="7 8" key="1">
    <citation type="journal article" date="2004" name="Science">
        <title>The genome of the diatom Thalassiosira pseudonana: ecology, evolution, and metabolism.</title>
        <authorList>
            <person name="Armbrust E.V."/>
            <person name="Berges J.A."/>
            <person name="Bowler C."/>
            <person name="Green B.R."/>
            <person name="Martinez D."/>
            <person name="Putnam N.H."/>
            <person name="Zhou S."/>
            <person name="Allen A.E."/>
            <person name="Apt K.E."/>
            <person name="Bechner M."/>
            <person name="Brzezinski M.A."/>
            <person name="Chaal B.K."/>
            <person name="Chiovitti A."/>
            <person name="Davis A.K."/>
            <person name="Demarest M.S."/>
            <person name="Detter J.C."/>
            <person name="Glavina T."/>
            <person name="Goodstein D."/>
            <person name="Hadi M.Z."/>
            <person name="Hellsten U."/>
            <person name="Hildebrand M."/>
            <person name="Jenkins B.D."/>
            <person name="Jurka J."/>
            <person name="Kapitonov V.V."/>
            <person name="Kroger N."/>
            <person name="Lau W.W."/>
            <person name="Lane T.W."/>
            <person name="Larimer F.W."/>
            <person name="Lippmeier J.C."/>
            <person name="Lucas S."/>
            <person name="Medina M."/>
            <person name="Montsant A."/>
            <person name="Obornik M."/>
            <person name="Parker M.S."/>
            <person name="Palenik B."/>
            <person name="Pazour G.J."/>
            <person name="Richardson P.M."/>
            <person name="Rynearson T.A."/>
            <person name="Saito M.A."/>
            <person name="Schwartz D.C."/>
            <person name="Thamatrakoln K."/>
            <person name="Valentin K."/>
            <person name="Vardi A."/>
            <person name="Wilkerson F.P."/>
            <person name="Rokhsar D.S."/>
        </authorList>
    </citation>
    <scope>NUCLEOTIDE SEQUENCE [LARGE SCALE GENOMIC DNA]</scope>
    <source>
        <strain evidence="7 8">CCMP1335</strain>
    </source>
</reference>
<dbReference type="KEGG" id="tps:THAPSDRAFT_11084"/>
<dbReference type="EMBL" id="DS999419">
    <property type="protein sequence ID" value="EED86723.1"/>
    <property type="molecule type" value="Genomic_DNA"/>
</dbReference>
<evidence type="ECO:0000313" key="8">
    <source>
        <dbReference type="Proteomes" id="UP000001449"/>
    </source>
</evidence>
<dbReference type="eggNOG" id="ENOG502SAF2">
    <property type="taxonomic scope" value="Eukaryota"/>
</dbReference>
<keyword evidence="8" id="KW-1185">Reference proteome</keyword>
<dbReference type="GO" id="GO:0000302">
    <property type="term" value="P:response to reactive oxygen species"/>
    <property type="evidence" value="ECO:0000318"/>
    <property type="project" value="GO_Central"/>
</dbReference>
<dbReference type="Pfam" id="PF00141">
    <property type="entry name" value="peroxidase"/>
    <property type="match status" value="1"/>
</dbReference>
<dbReference type="RefSeq" id="XP_002296995.1">
    <property type="nucleotide sequence ID" value="XM_002296959.1"/>
</dbReference>
<gene>
    <name evidence="7" type="ORF">THAPSDRAFT_11084</name>
</gene>
<dbReference type="InterPro" id="IPR013519">
    <property type="entry name" value="Int_alpha_beta-p"/>
</dbReference>
<dbReference type="GO" id="GO:0042744">
    <property type="term" value="P:hydrogen peroxide catabolic process"/>
    <property type="evidence" value="ECO:0000318"/>
    <property type="project" value="GO_Central"/>
</dbReference>
<feature type="repeat" description="FG-GAP" evidence="4">
    <location>
        <begin position="469"/>
        <end position="529"/>
    </location>
</feature>
<dbReference type="Gene3D" id="2.130.10.130">
    <property type="entry name" value="Integrin alpha, N-terminal"/>
    <property type="match status" value="5"/>
</dbReference>
<dbReference type="FunFam" id="2.130.10.130:FF:000024">
    <property type="entry name" value="Predicted protein"/>
    <property type="match status" value="1"/>
</dbReference>
<dbReference type="FunFam" id="1.10.420.10:FF:000032">
    <property type="entry name" value="Predicted protein"/>
    <property type="match status" value="1"/>
</dbReference>
<dbReference type="OMA" id="SNDFGNY"/>
<dbReference type="InterPro" id="IPR019793">
    <property type="entry name" value="Peroxidases_heam-ligand_BS"/>
</dbReference>
<dbReference type="FunFam" id="1.10.520.10:FF:000043">
    <property type="entry name" value="Predicted protein"/>
    <property type="match status" value="1"/>
</dbReference>
<dbReference type="InterPro" id="IPR028994">
    <property type="entry name" value="Integrin_alpha_N"/>
</dbReference>
<reference evidence="7 8" key="2">
    <citation type="journal article" date="2008" name="Nature">
        <title>The Phaeodactylum genome reveals the evolutionary history of diatom genomes.</title>
        <authorList>
            <person name="Bowler C."/>
            <person name="Allen A.E."/>
            <person name="Badger J.H."/>
            <person name="Grimwood J."/>
            <person name="Jabbari K."/>
            <person name="Kuo A."/>
            <person name="Maheswari U."/>
            <person name="Martens C."/>
            <person name="Maumus F."/>
            <person name="Otillar R.P."/>
            <person name="Rayko E."/>
            <person name="Salamov A."/>
            <person name="Vandepoele K."/>
            <person name="Beszteri B."/>
            <person name="Gruber A."/>
            <person name="Heijde M."/>
            <person name="Katinka M."/>
            <person name="Mock T."/>
            <person name="Valentin K."/>
            <person name="Verret F."/>
            <person name="Berges J.A."/>
            <person name="Brownlee C."/>
            <person name="Cadoret J.P."/>
            <person name="Chiovitti A."/>
            <person name="Choi C.J."/>
            <person name="Coesel S."/>
            <person name="De Martino A."/>
            <person name="Detter J.C."/>
            <person name="Durkin C."/>
            <person name="Falciatore A."/>
            <person name="Fournet J."/>
            <person name="Haruta M."/>
            <person name="Huysman M.J."/>
            <person name="Jenkins B.D."/>
            <person name="Jiroutova K."/>
            <person name="Jorgensen R.E."/>
            <person name="Joubert Y."/>
            <person name="Kaplan A."/>
            <person name="Kroger N."/>
            <person name="Kroth P.G."/>
            <person name="La Roche J."/>
            <person name="Lindquist E."/>
            <person name="Lommer M."/>
            <person name="Martin-Jezequel V."/>
            <person name="Lopez P.J."/>
            <person name="Lucas S."/>
            <person name="Mangogna M."/>
            <person name="McGinnis K."/>
            <person name="Medlin L.K."/>
            <person name="Montsant A."/>
            <person name="Oudot-Le Secq M.P."/>
            <person name="Napoli C."/>
            <person name="Obornik M."/>
            <person name="Parker M.S."/>
            <person name="Petit J.L."/>
            <person name="Porcel B.M."/>
            <person name="Poulsen N."/>
            <person name="Robison M."/>
            <person name="Rychlewski L."/>
            <person name="Rynearson T.A."/>
            <person name="Schmutz J."/>
            <person name="Shapiro H."/>
            <person name="Siaut M."/>
            <person name="Stanley M."/>
            <person name="Sussman M.R."/>
            <person name="Taylor A.R."/>
            <person name="Vardi A."/>
            <person name="von Dassow P."/>
            <person name="Vyverman W."/>
            <person name="Willis A."/>
            <person name="Wyrwicz L.S."/>
            <person name="Rokhsar D.S."/>
            <person name="Weissenbach J."/>
            <person name="Armbrust E.V."/>
            <person name="Green B.R."/>
            <person name="Van de Peer Y."/>
            <person name="Grigoriev I.V."/>
        </authorList>
    </citation>
    <scope>NUCLEOTIDE SEQUENCE [LARGE SCALE GENOMIC DNA]</scope>
    <source>
        <strain evidence="7 8">CCMP1335</strain>
    </source>
</reference>
<dbReference type="GeneID" id="7442634"/>
<dbReference type="Gene3D" id="1.10.520.10">
    <property type="match status" value="1"/>
</dbReference>
<dbReference type="Pfam" id="PF14312">
    <property type="entry name" value="FG-GAP_2"/>
    <property type="match status" value="15"/>
</dbReference>
<proteinExistence type="inferred from homology"/>
<dbReference type="SUPFAM" id="SSF50965">
    <property type="entry name" value="Galactose oxidase, central domain"/>
    <property type="match status" value="1"/>
</dbReference>
<sequence length="1741" mass="185423">MVDLDGASPLMATLLYIGSAYIFVFAGGQWAHSAKLIAASGMTGGFGYSVGLHGQVAVVGSPIENELKGSVYVFVQQSVGVWNEEAKIEASDGASHDWFGSSVDLRNGRLLVGAYNQGGDDVTNGAGAAYVFDRFGTQWNEVAKLTAGDGEAGDMFGYSVALDKSNKDQVIVGSHLDGGGCGSAYVIVQSGGVWTQEIKLLPQDDNCDANSDSYFGWSVAFDGDTVIIGNWNGAWLFRRQGVGLGWEGGKIAPTDVDFDGSLMRVDIDGGKAVMGAALTSDNKITGVAYTFAHTEPPLDSFAFSVALEDDTLFVGTPFDDTQGENFGTVQIYDASLTSQPTPSLTEPQPVLSCTLDTKIIPEDGTVDDHFGYSLALSGDTLLVSAPHDDENGINSGSAYVYVNDGNNWVLEAKLLPDNGSAGDVFGASVALDGDLAIVSAWNSEMPQIHPVNSGSVYVFVRDASTWTQETQLFASDGVDDDGFGYSVALVAETADVATLLIGAPYQHNSVSFNTGSVYVFNRSWTLEQGHLWDETMKITASDPIQIGYFGMSVALSMETQTAAVGAVGQSGSVYIFVGSGVWNEEAKITSVDGGVHDHFGWGVALDNDRVVVSSNPDGNGKVYVFERDAGTNQWTQQASLLPDSPLCDDGYGFSVALHNDKVLVGSLASGSCNGSAFLFTRDATGTWTEEMHFSSENFNFNFGQSVALDESTVAVGSNLVEGGDNSGSAHVIECSLETPPLPTPYPTPLTPSCMHATTIIPDDGNQGDHFGYSLALSGDTLLLGAPFDDENGVESGSAYVYVHDGVDWVLQTRLLPSDGSAGDMFGWSVALDGNLAVVSAWNTAPCCNAVQKRGSVYVFLRTDSTWSQENQLFPSDGIQIIDNVRAPESDPLGFGHSVALVAASDSDDTVATVLVGAPYRVTGVGSNTGTVYVFSRTWVDGVGGMWSETAKIEPNDSVHHAGYFGWSVALSADTKTAVLGAIGDGFKSLEDDNNGSVYVYVFDENNGAWSEEAKITDGNGMDGDRFGWSVALDNDRVLVSSVPISGGNAYVFERTTGTTQWTHEATLIPETTPCQDNYALTVALQDNRAVVGSFASGLCNGSAFIFTRSDSTGAWSEEMHFSPETFNGNNGWNVAVAVDDSRVVVSSDYVGDVNSGSAHVIECTSSAPPPTPPTSTPALCPGAAKVPNECELDLLIDSLELFVRGDHKLIAQWVRAAFHDAGTFNQVTNEGGANGCLMNHRPMRDEPENSFLHAPLTTLHAIKNFWMSHEATCIDISSADMLQFAAFFATTRQSGTSQRLTPEKREILKTSFKWGRHDETECDTMWTANLPGFVTDAAGGAMPGRCLAAGKEIKEKMMDKNGFTAEEATVLIGAHTIGQIRNTFGEALPWVFNGDDHATADGPVFDNAFHNFLINDIVATTASGFDAANGGDISPFAIDFGTWFRSEDPRGMHLLNHLVTDIALAFPSEDTSVHPDYHQHTVRFANDNDEFVSKFFVALDKMSMLGVGAETVSQPTVCTPSVTTGCGTTGTRRLASEGGLNLDDAFDLMRDLGNATAFADQSISEVQAARKDEIEQLTIPRFVAGLTTEPTKKPTPLPTSLPTAKSGTNRYYPDYKSNTCKKDCGSGVGCGGVLKDPSEATFKSASECCAVQLFNTAEECCGAKVSWRSANECIADTENIPAVGTDDWYIDWKLQKCVKNCSKNNGTSCGGIAQRWDVLYTTSALCCGTLRWVDSDECVLA</sequence>
<keyword evidence="3" id="KW-0325">Glycoprotein</keyword>
<dbReference type="Proteomes" id="UP000001449">
    <property type="component" value="Unassembled WGS sequence"/>
</dbReference>
<dbReference type="CDD" id="cd00314">
    <property type="entry name" value="plant_peroxidase_like"/>
    <property type="match status" value="1"/>
</dbReference>
<dbReference type="PANTHER" id="PTHR36220">
    <property type="entry name" value="UNNAMED PRODUCT"/>
    <property type="match status" value="1"/>
</dbReference>
<dbReference type="InterPro" id="IPR011047">
    <property type="entry name" value="Quinoprotein_ADH-like_sf"/>
</dbReference>
<dbReference type="InterPro" id="IPR011043">
    <property type="entry name" value="Gal_Oxase/kelch_b-propeller"/>
</dbReference>
<dbReference type="InterPro" id="IPR013517">
    <property type="entry name" value="FG-GAP"/>
</dbReference>
<evidence type="ECO:0000313" key="7">
    <source>
        <dbReference type="EMBL" id="EED86723.1"/>
    </source>
</evidence>
<keyword evidence="1" id="KW-0732">Signal</keyword>
<dbReference type="SUPFAM" id="SSF50998">
    <property type="entry name" value="Quinoprotein alcohol dehydrogenase-like"/>
    <property type="match status" value="1"/>
</dbReference>
<feature type="domain" description="Plant heme peroxidase family profile" evidence="6">
    <location>
        <begin position="1190"/>
        <end position="1530"/>
    </location>
</feature>
<dbReference type="GO" id="GO:0034599">
    <property type="term" value="P:cellular response to oxidative stress"/>
    <property type="evidence" value="ECO:0000318"/>
    <property type="project" value="GO_Central"/>
</dbReference>
<dbReference type="PANTHER" id="PTHR36220:SF1">
    <property type="entry name" value="GAMMA TUBULIN COMPLEX COMPONENT C-TERMINAL DOMAIN-CONTAINING PROTEIN"/>
    <property type="match status" value="1"/>
</dbReference>
<evidence type="ECO:0000256" key="1">
    <source>
        <dbReference type="ARBA" id="ARBA00022729"/>
    </source>
</evidence>
<keyword evidence="2" id="KW-0677">Repeat</keyword>
<dbReference type="HOGENOM" id="CLU_239691_0_0_1"/>
<accession>B8LD06</accession>
<dbReference type="GO" id="GO:0004601">
    <property type="term" value="F:peroxidase activity"/>
    <property type="evidence" value="ECO:0000318"/>
    <property type="project" value="GO_Central"/>
</dbReference>
<name>B8LD06_THAPS</name>
<dbReference type="SMART" id="SM00191">
    <property type="entry name" value="Int_alpha"/>
    <property type="match status" value="13"/>
</dbReference>
<evidence type="ECO:0000259" key="6">
    <source>
        <dbReference type="PROSITE" id="PS50873"/>
    </source>
</evidence>
<comment type="similarity">
    <text evidence="5">Belongs to the peroxidase family.</text>
</comment>
<feature type="repeat" description="FG-GAP" evidence="4">
    <location>
        <begin position="755"/>
        <end position="810"/>
    </location>
</feature>
<dbReference type="PaxDb" id="35128-Thaps11084"/>
<evidence type="ECO:0000256" key="5">
    <source>
        <dbReference type="RuleBase" id="RU004241"/>
    </source>
</evidence>
<dbReference type="Gene3D" id="1.10.420.10">
    <property type="entry name" value="Peroxidase, domain 2"/>
    <property type="match status" value="1"/>
</dbReference>
<evidence type="ECO:0000256" key="2">
    <source>
        <dbReference type="ARBA" id="ARBA00022737"/>
    </source>
</evidence>
<evidence type="ECO:0000256" key="3">
    <source>
        <dbReference type="ARBA" id="ARBA00023180"/>
    </source>
</evidence>
<dbReference type="PROSITE" id="PS50873">
    <property type="entry name" value="PEROXIDASE_4"/>
    <property type="match status" value="1"/>
</dbReference>
<organism evidence="7 8">
    <name type="scientific">Thalassiosira pseudonana</name>
    <name type="common">Marine diatom</name>
    <name type="synonym">Cyclotella nana</name>
    <dbReference type="NCBI Taxonomy" id="35128"/>
    <lineage>
        <taxon>Eukaryota</taxon>
        <taxon>Sar</taxon>
        <taxon>Stramenopiles</taxon>
        <taxon>Ochrophyta</taxon>
        <taxon>Bacillariophyta</taxon>
        <taxon>Coscinodiscophyceae</taxon>
        <taxon>Thalassiosirophycidae</taxon>
        <taxon>Thalassiosirales</taxon>
        <taxon>Thalassiosiraceae</taxon>
        <taxon>Thalassiosira</taxon>
    </lineage>
</organism>
<dbReference type="SUPFAM" id="SSF48113">
    <property type="entry name" value="Heme-dependent peroxidases"/>
    <property type="match status" value="1"/>
</dbReference>